<dbReference type="PANTHER" id="PTHR22734">
    <property type="entry name" value="U3 SMALL NUCLEOLAR RIBONUCLEOPROTEIN PROTEIN IMP4"/>
    <property type="match status" value="1"/>
</dbReference>
<dbReference type="FunFam" id="3.40.50.10480:FF:000002">
    <property type="entry name" value="Ribosome production factor 1"/>
    <property type="match status" value="1"/>
</dbReference>
<name>A0A1B6EXZ7_9HEMI</name>
<reference evidence="3" key="1">
    <citation type="submission" date="2015-11" db="EMBL/GenBank/DDBJ databases">
        <title>De novo transcriptome assembly of four potential Pierce s Disease insect vectors from Arizona vineyards.</title>
        <authorList>
            <person name="Tassone E.E."/>
        </authorList>
    </citation>
    <scope>NUCLEOTIDE SEQUENCE</scope>
</reference>
<dbReference type="Pfam" id="PF04427">
    <property type="entry name" value="Brix"/>
    <property type="match status" value="1"/>
</dbReference>
<dbReference type="PANTHER" id="PTHR22734:SF3">
    <property type="entry name" value="RIBOSOME PRODUCTION FACTOR 1"/>
    <property type="match status" value="1"/>
</dbReference>
<dbReference type="AlphaFoldDB" id="A0A1B6EXZ7"/>
<dbReference type="GO" id="GO:0000460">
    <property type="term" value="P:maturation of 5.8S rRNA"/>
    <property type="evidence" value="ECO:0007669"/>
    <property type="project" value="TreeGrafter"/>
</dbReference>
<dbReference type="GO" id="GO:0042134">
    <property type="term" value="F:rRNA primary transcript binding"/>
    <property type="evidence" value="ECO:0007669"/>
    <property type="project" value="InterPro"/>
</dbReference>
<dbReference type="Gene3D" id="3.40.50.10480">
    <property type="entry name" value="Probable brix-domain ribosomal biogenesis protein"/>
    <property type="match status" value="1"/>
</dbReference>
<feature type="region of interest" description="Disordered" evidence="1">
    <location>
        <begin position="36"/>
        <end position="67"/>
    </location>
</feature>
<evidence type="ECO:0000256" key="1">
    <source>
        <dbReference type="SAM" id="MobiDB-lite"/>
    </source>
</evidence>
<feature type="compositionally biased region" description="Basic residues" evidence="1">
    <location>
        <begin position="36"/>
        <end position="47"/>
    </location>
</feature>
<dbReference type="SUPFAM" id="SSF52954">
    <property type="entry name" value="Class II aaRS ABD-related"/>
    <property type="match status" value="1"/>
</dbReference>
<dbReference type="EMBL" id="GECZ01026952">
    <property type="protein sequence ID" value="JAS42817.1"/>
    <property type="molecule type" value="Transcribed_RNA"/>
</dbReference>
<accession>A0A1B6EXZ7</accession>
<protein>
    <recommendedName>
        <fullName evidence="2">Brix domain-containing protein</fullName>
    </recommendedName>
</protein>
<dbReference type="PROSITE" id="PS50833">
    <property type="entry name" value="BRIX"/>
    <property type="match status" value="1"/>
</dbReference>
<proteinExistence type="predicted"/>
<sequence>MSSKKEDILPQMKNPNYIRNKTRRRELVEKQRILLKKQKKAERKKRKQEGQAPGIPRTIENTREPDATILDPKVQENEERIEEMNIDIQNDEFQSYFQNDYEPKVLITYSDNPLSKTRAFGVELGRVIPNSLTRYRQRCSIKKIIKDASAKNFTDIVIINENQKQPNGLVVVHLPNGPTAHFRLSNVRITPELKKDWREISTHRPEVILNNFTTRLGQSVARLLASLFNIKPEFKGRRAVTFHNQRDYIFFRHHRYEFSPKAKPRLKELGPRFTLRLQSLQAGTFDSKTGEYEWIQTGRRHELETSRRRFYL</sequence>
<evidence type="ECO:0000259" key="2">
    <source>
        <dbReference type="PROSITE" id="PS50833"/>
    </source>
</evidence>
<organism evidence="3">
    <name type="scientific">Cuerna arida</name>
    <dbReference type="NCBI Taxonomy" id="1464854"/>
    <lineage>
        <taxon>Eukaryota</taxon>
        <taxon>Metazoa</taxon>
        <taxon>Ecdysozoa</taxon>
        <taxon>Arthropoda</taxon>
        <taxon>Hexapoda</taxon>
        <taxon>Insecta</taxon>
        <taxon>Pterygota</taxon>
        <taxon>Neoptera</taxon>
        <taxon>Paraneoptera</taxon>
        <taxon>Hemiptera</taxon>
        <taxon>Auchenorrhyncha</taxon>
        <taxon>Membracoidea</taxon>
        <taxon>Cicadellidae</taxon>
        <taxon>Cicadellinae</taxon>
        <taxon>Proconiini</taxon>
        <taxon>Cuerna</taxon>
    </lineage>
</organism>
<dbReference type="SMART" id="SM00879">
    <property type="entry name" value="Brix"/>
    <property type="match status" value="1"/>
</dbReference>
<evidence type="ECO:0000313" key="3">
    <source>
        <dbReference type="EMBL" id="JAS42817.1"/>
    </source>
</evidence>
<dbReference type="InterPro" id="IPR044281">
    <property type="entry name" value="IMP4/RPF1"/>
</dbReference>
<feature type="domain" description="Brix" evidence="2">
    <location>
        <begin position="103"/>
        <end position="286"/>
    </location>
</feature>
<dbReference type="InterPro" id="IPR007109">
    <property type="entry name" value="Brix"/>
</dbReference>
<dbReference type="GO" id="GO:0000470">
    <property type="term" value="P:maturation of LSU-rRNA"/>
    <property type="evidence" value="ECO:0007669"/>
    <property type="project" value="TreeGrafter"/>
</dbReference>
<dbReference type="GO" id="GO:0030687">
    <property type="term" value="C:preribosome, large subunit precursor"/>
    <property type="evidence" value="ECO:0007669"/>
    <property type="project" value="TreeGrafter"/>
</dbReference>
<dbReference type="GO" id="GO:0005730">
    <property type="term" value="C:nucleolus"/>
    <property type="evidence" value="ECO:0007669"/>
    <property type="project" value="TreeGrafter"/>
</dbReference>
<gene>
    <name evidence="3" type="ORF">g.33848</name>
</gene>
<feature type="region of interest" description="Disordered" evidence="1">
    <location>
        <begin position="1"/>
        <end position="24"/>
    </location>
</feature>